<sequence length="177" mass="19240">LINGDGCNSRYLEDAGINRADVVAAVTGSDEVNLMVCQLAKQSSKVKRTVARVNDPKNTHTFNEIGVDVAVNSTSIIAKIIEEEVSLEDLVTLMTFKRGKLALVRLDLTNESPCVNKQVMEIKLPRASVLVSIIRGEDMIIPRGETVLQAKDDIIALTAIENEQELLAVLIGKVAKT</sequence>
<feature type="domain" description="RCK C-terminal" evidence="4">
    <location>
        <begin position="91"/>
        <end position="172"/>
    </location>
</feature>
<evidence type="ECO:0000313" key="5">
    <source>
        <dbReference type="EMBL" id="GAI17267.1"/>
    </source>
</evidence>
<dbReference type="SUPFAM" id="SSF51735">
    <property type="entry name" value="NAD(P)-binding Rossmann-fold domains"/>
    <property type="match status" value="1"/>
</dbReference>
<dbReference type="Pfam" id="PF02254">
    <property type="entry name" value="TrkA_N"/>
    <property type="match status" value="1"/>
</dbReference>
<dbReference type="Gene3D" id="3.40.50.720">
    <property type="entry name" value="NAD(P)-binding Rossmann-like Domain"/>
    <property type="match status" value="1"/>
</dbReference>
<feature type="domain" description="RCK N-terminal" evidence="3">
    <location>
        <begin position="1"/>
        <end position="71"/>
    </location>
</feature>
<dbReference type="PROSITE" id="PS51202">
    <property type="entry name" value="RCK_C"/>
    <property type="match status" value="1"/>
</dbReference>
<dbReference type="GO" id="GO:0008324">
    <property type="term" value="F:monoatomic cation transmembrane transporter activity"/>
    <property type="evidence" value="ECO:0007669"/>
    <property type="project" value="InterPro"/>
</dbReference>
<keyword evidence="2" id="KW-0406">Ion transport</keyword>
<dbReference type="InterPro" id="IPR006037">
    <property type="entry name" value="RCK_C"/>
</dbReference>
<dbReference type="AlphaFoldDB" id="X1LD91"/>
<protein>
    <submittedName>
        <fullName evidence="5">Uncharacterized protein</fullName>
    </submittedName>
</protein>
<organism evidence="5">
    <name type="scientific">marine sediment metagenome</name>
    <dbReference type="NCBI Taxonomy" id="412755"/>
    <lineage>
        <taxon>unclassified sequences</taxon>
        <taxon>metagenomes</taxon>
        <taxon>ecological metagenomes</taxon>
    </lineage>
</organism>
<keyword evidence="1" id="KW-0813">Transport</keyword>
<dbReference type="InterPro" id="IPR003148">
    <property type="entry name" value="RCK_N"/>
</dbReference>
<accession>X1LD91</accession>
<evidence type="ECO:0000259" key="4">
    <source>
        <dbReference type="PROSITE" id="PS51202"/>
    </source>
</evidence>
<evidence type="ECO:0000256" key="2">
    <source>
        <dbReference type="ARBA" id="ARBA00023065"/>
    </source>
</evidence>
<proteinExistence type="predicted"/>
<evidence type="ECO:0000259" key="3">
    <source>
        <dbReference type="PROSITE" id="PS51201"/>
    </source>
</evidence>
<dbReference type="PANTHER" id="PTHR43833">
    <property type="entry name" value="POTASSIUM CHANNEL PROTEIN 2-RELATED-RELATED"/>
    <property type="match status" value="1"/>
</dbReference>
<dbReference type="PROSITE" id="PS51201">
    <property type="entry name" value="RCK_N"/>
    <property type="match status" value="1"/>
</dbReference>
<dbReference type="GO" id="GO:0006813">
    <property type="term" value="P:potassium ion transport"/>
    <property type="evidence" value="ECO:0007669"/>
    <property type="project" value="InterPro"/>
</dbReference>
<dbReference type="PANTHER" id="PTHR43833:SF5">
    <property type="entry name" value="TRK SYSTEM POTASSIUM UPTAKE PROTEIN TRKA"/>
    <property type="match status" value="1"/>
</dbReference>
<feature type="non-terminal residue" evidence="5">
    <location>
        <position position="1"/>
    </location>
</feature>
<name>X1LD91_9ZZZZ</name>
<dbReference type="InterPro" id="IPR036721">
    <property type="entry name" value="RCK_C_sf"/>
</dbReference>
<dbReference type="Pfam" id="PF02080">
    <property type="entry name" value="TrkA_C"/>
    <property type="match status" value="1"/>
</dbReference>
<gene>
    <name evidence="5" type="ORF">S06H3_16585</name>
</gene>
<dbReference type="Gene3D" id="3.30.70.1450">
    <property type="entry name" value="Regulator of K+ conductance, C-terminal domain"/>
    <property type="match status" value="1"/>
</dbReference>
<dbReference type="InterPro" id="IPR050721">
    <property type="entry name" value="Trk_Ktr_HKT_K-transport"/>
</dbReference>
<reference evidence="5" key="1">
    <citation type="journal article" date="2014" name="Front. Microbiol.">
        <title>High frequency of phylogenetically diverse reductive dehalogenase-homologous genes in deep subseafloor sedimentary metagenomes.</title>
        <authorList>
            <person name="Kawai M."/>
            <person name="Futagami T."/>
            <person name="Toyoda A."/>
            <person name="Takaki Y."/>
            <person name="Nishi S."/>
            <person name="Hori S."/>
            <person name="Arai W."/>
            <person name="Tsubouchi T."/>
            <person name="Morono Y."/>
            <person name="Uchiyama I."/>
            <person name="Ito T."/>
            <person name="Fujiyama A."/>
            <person name="Inagaki F."/>
            <person name="Takami H."/>
        </authorList>
    </citation>
    <scope>NUCLEOTIDE SEQUENCE</scope>
    <source>
        <strain evidence="5">Expedition CK06-06</strain>
    </source>
</reference>
<dbReference type="EMBL" id="BARV01008213">
    <property type="protein sequence ID" value="GAI17267.1"/>
    <property type="molecule type" value="Genomic_DNA"/>
</dbReference>
<evidence type="ECO:0000256" key="1">
    <source>
        <dbReference type="ARBA" id="ARBA00022448"/>
    </source>
</evidence>
<dbReference type="SUPFAM" id="SSF116726">
    <property type="entry name" value="TrkA C-terminal domain-like"/>
    <property type="match status" value="1"/>
</dbReference>
<comment type="caution">
    <text evidence="5">The sequence shown here is derived from an EMBL/GenBank/DDBJ whole genome shotgun (WGS) entry which is preliminary data.</text>
</comment>
<dbReference type="InterPro" id="IPR036291">
    <property type="entry name" value="NAD(P)-bd_dom_sf"/>
</dbReference>